<accession>A0AAV5CLZ3</accession>
<dbReference type="GO" id="GO:0005634">
    <property type="term" value="C:nucleus"/>
    <property type="evidence" value="ECO:0007669"/>
    <property type="project" value="TreeGrafter"/>
</dbReference>
<dbReference type="Gene3D" id="3.40.50.150">
    <property type="entry name" value="Vaccinia Virus protein VP39"/>
    <property type="match status" value="1"/>
</dbReference>
<evidence type="ECO:0000313" key="1">
    <source>
        <dbReference type="EMBL" id="GJM99058.1"/>
    </source>
</evidence>
<reference evidence="1" key="2">
    <citation type="submission" date="2021-12" db="EMBL/GenBank/DDBJ databases">
        <title>Resequencing data analysis of finger millet.</title>
        <authorList>
            <person name="Hatakeyama M."/>
            <person name="Aluri S."/>
            <person name="Balachadran M.T."/>
            <person name="Sivarajan S.R."/>
            <person name="Poveda L."/>
            <person name="Shimizu-Inatsugi R."/>
            <person name="Schlapbach R."/>
            <person name="Sreeman S.M."/>
            <person name="Shimizu K.K."/>
        </authorList>
    </citation>
    <scope>NUCLEOTIDE SEQUENCE</scope>
</reference>
<dbReference type="EMBL" id="BQKI01000007">
    <property type="protein sequence ID" value="GJM99058.1"/>
    <property type="molecule type" value="Genomic_DNA"/>
</dbReference>
<dbReference type="GO" id="GO:0003886">
    <property type="term" value="F:DNA (cytosine-5-)-methyltransferase activity"/>
    <property type="evidence" value="ECO:0007669"/>
    <property type="project" value="TreeGrafter"/>
</dbReference>
<keyword evidence="2" id="KW-1185">Reference proteome</keyword>
<organism evidence="1 2">
    <name type="scientific">Eleusine coracana subsp. coracana</name>
    <dbReference type="NCBI Taxonomy" id="191504"/>
    <lineage>
        <taxon>Eukaryota</taxon>
        <taxon>Viridiplantae</taxon>
        <taxon>Streptophyta</taxon>
        <taxon>Embryophyta</taxon>
        <taxon>Tracheophyta</taxon>
        <taxon>Spermatophyta</taxon>
        <taxon>Magnoliopsida</taxon>
        <taxon>Liliopsida</taxon>
        <taxon>Poales</taxon>
        <taxon>Poaceae</taxon>
        <taxon>PACMAD clade</taxon>
        <taxon>Chloridoideae</taxon>
        <taxon>Cynodonteae</taxon>
        <taxon>Eleusininae</taxon>
        <taxon>Eleusine</taxon>
    </lineage>
</organism>
<name>A0AAV5CLZ3_ELECO</name>
<dbReference type="PANTHER" id="PTHR23068:SF25">
    <property type="entry name" value="DNA (CYTOSINE-5)-METHYLTRANSFERASE DRM2"/>
    <property type="match status" value="1"/>
</dbReference>
<reference evidence="1" key="1">
    <citation type="journal article" date="2018" name="DNA Res.">
        <title>Multiple hybrid de novo genome assembly of finger millet, an orphan allotetraploid crop.</title>
        <authorList>
            <person name="Hatakeyama M."/>
            <person name="Aluri S."/>
            <person name="Balachadran M.T."/>
            <person name="Sivarajan S.R."/>
            <person name="Patrignani A."/>
            <person name="Gruter S."/>
            <person name="Poveda L."/>
            <person name="Shimizu-Inatsugi R."/>
            <person name="Baeten J."/>
            <person name="Francoijs K.J."/>
            <person name="Nataraja K.N."/>
            <person name="Reddy Y.A.N."/>
            <person name="Phadnis S."/>
            <person name="Ravikumar R.L."/>
            <person name="Schlapbach R."/>
            <person name="Sreeman S.M."/>
            <person name="Shimizu K.K."/>
        </authorList>
    </citation>
    <scope>NUCLEOTIDE SEQUENCE</scope>
</reference>
<dbReference type="AlphaFoldDB" id="A0AAV5CLZ3"/>
<evidence type="ECO:0000313" key="2">
    <source>
        <dbReference type="Proteomes" id="UP001054889"/>
    </source>
</evidence>
<dbReference type="PANTHER" id="PTHR23068">
    <property type="entry name" value="DNA CYTOSINE-5- -METHYLTRANSFERASE 3-RELATED"/>
    <property type="match status" value="1"/>
</dbReference>
<dbReference type="InterPro" id="IPR029063">
    <property type="entry name" value="SAM-dependent_MTases_sf"/>
</dbReference>
<gene>
    <name evidence="1" type="primary">ga16121</name>
    <name evidence="1" type="ORF">PR202_ga16121</name>
</gene>
<sequence length="143" mass="15420">MFPHVMNVLSLFSGIGGAKVALQKLGIHIKNVLSGENSTVNKFRGTEAISIICQFKTGIGGAEVSLYKLGIHIMNVVSGENSKANKETHFTWTGLRDMFPHGMNVSSLFSRIGGAEVALHKLGIHIKNVVSGENSKVNKVVYI</sequence>
<protein>
    <submittedName>
        <fullName evidence="1">Uncharacterized protein</fullName>
    </submittedName>
</protein>
<dbReference type="Proteomes" id="UP001054889">
    <property type="component" value="Unassembled WGS sequence"/>
</dbReference>
<proteinExistence type="predicted"/>
<dbReference type="InterPro" id="IPR050390">
    <property type="entry name" value="C5-Methyltransferase"/>
</dbReference>
<comment type="caution">
    <text evidence="1">The sequence shown here is derived from an EMBL/GenBank/DDBJ whole genome shotgun (WGS) entry which is preliminary data.</text>
</comment>